<comment type="catalytic activity">
    <reaction evidence="6">
        <text>2 cob(II)alamin + reduced [electron-transfer flavoprotein] + 2 ATP = 2 adenosylcob(III)alamin + 2 triphosphate + oxidized [electron-transfer flavoprotein] + 3 H(+)</text>
        <dbReference type="Rhea" id="RHEA:28671"/>
        <dbReference type="Rhea" id="RHEA-COMP:10685"/>
        <dbReference type="Rhea" id="RHEA-COMP:10686"/>
        <dbReference type="ChEBI" id="CHEBI:15378"/>
        <dbReference type="ChEBI" id="CHEBI:16304"/>
        <dbReference type="ChEBI" id="CHEBI:18036"/>
        <dbReference type="ChEBI" id="CHEBI:18408"/>
        <dbReference type="ChEBI" id="CHEBI:30616"/>
        <dbReference type="ChEBI" id="CHEBI:57692"/>
        <dbReference type="ChEBI" id="CHEBI:58307"/>
        <dbReference type="EC" id="2.5.1.17"/>
    </reaction>
</comment>
<dbReference type="RefSeq" id="WP_066432798.1">
    <property type="nucleotide sequence ID" value="NZ_LZRN01000011.1"/>
</dbReference>
<protein>
    <recommendedName>
        <fullName evidence="6">Corrinoid adenosyltransferase</fullName>
        <ecNumber evidence="6">2.5.1.17</ecNumber>
    </recommendedName>
    <alternativeName>
        <fullName evidence="6">Cob(II)alamin adenosyltransferase</fullName>
    </alternativeName>
    <alternativeName>
        <fullName evidence="6">Cob(II)yrinic acid a,c-diamide adenosyltransferase</fullName>
    </alternativeName>
    <alternativeName>
        <fullName evidence="6">Cobinamide/cobalamin adenosyltransferase</fullName>
    </alternativeName>
</protein>
<dbReference type="InterPro" id="IPR016030">
    <property type="entry name" value="CblAdoTrfase-like"/>
</dbReference>
<dbReference type="AlphaFoldDB" id="A0A1A7R373"/>
<dbReference type="SUPFAM" id="SSF89028">
    <property type="entry name" value="Cobalamin adenosyltransferase-like"/>
    <property type="match status" value="1"/>
</dbReference>
<keyword evidence="3 6" id="KW-0808">Transferase</keyword>
<dbReference type="NCBIfam" id="TIGR00636">
    <property type="entry name" value="PduO_Nterm"/>
    <property type="match status" value="1"/>
</dbReference>
<dbReference type="Pfam" id="PF01923">
    <property type="entry name" value="Cob_adeno_trans"/>
    <property type="match status" value="1"/>
</dbReference>
<dbReference type="InterPro" id="IPR029499">
    <property type="entry name" value="PduO-typ"/>
</dbReference>
<keyword evidence="9" id="KW-1185">Reference proteome</keyword>
<sequence>MKIYTKTGDKGTTALFGGTRVPKHHIRIDSYGTVDELNSHIGLIRDQNINQHYKEILMVIQDRLFTVGAILATDPEKATLKNGKQRLNIPKISSQDIELLEHEIDSMNDALPEMTHFVLPGGHQTVSFCHIARCVCRRAERLATALNDLEPFQPESLVYLNRLSDYIFVLARKLSHELKAEEIQWIPQKES</sequence>
<dbReference type="EMBL" id="QLLQ01000004">
    <property type="protein sequence ID" value="RAJ25243.1"/>
    <property type="molecule type" value="Genomic_DNA"/>
</dbReference>
<feature type="domain" description="Cobalamin adenosyltransferase-like" evidence="7">
    <location>
        <begin position="3"/>
        <end position="173"/>
    </location>
</feature>
<dbReference type="UniPathway" id="UPA00148">
    <property type="reaction ID" value="UER00233"/>
</dbReference>
<evidence type="ECO:0000256" key="5">
    <source>
        <dbReference type="ARBA" id="ARBA00022840"/>
    </source>
</evidence>
<evidence type="ECO:0000256" key="1">
    <source>
        <dbReference type="ARBA" id="ARBA00007487"/>
    </source>
</evidence>
<dbReference type="STRING" id="49280.A9996_07495"/>
<keyword evidence="4 6" id="KW-0547">Nucleotide-binding</keyword>
<evidence type="ECO:0000256" key="6">
    <source>
        <dbReference type="RuleBase" id="RU366026"/>
    </source>
</evidence>
<dbReference type="GO" id="GO:0005524">
    <property type="term" value="F:ATP binding"/>
    <property type="evidence" value="ECO:0007669"/>
    <property type="project" value="UniProtKB-UniRule"/>
</dbReference>
<organism evidence="8 9">
    <name type="scientific">Gelidibacter algens</name>
    <dbReference type="NCBI Taxonomy" id="49280"/>
    <lineage>
        <taxon>Bacteria</taxon>
        <taxon>Pseudomonadati</taxon>
        <taxon>Bacteroidota</taxon>
        <taxon>Flavobacteriia</taxon>
        <taxon>Flavobacteriales</taxon>
        <taxon>Flavobacteriaceae</taxon>
        <taxon>Gelidibacter</taxon>
    </lineage>
</organism>
<evidence type="ECO:0000313" key="8">
    <source>
        <dbReference type="EMBL" id="RAJ25243.1"/>
    </source>
</evidence>
<reference evidence="8 9" key="1">
    <citation type="submission" date="2018-06" db="EMBL/GenBank/DDBJ databases">
        <title>Genomic Encyclopedia of Archaeal and Bacterial Type Strains, Phase II (KMG-II): from individual species to whole genera.</title>
        <authorList>
            <person name="Goeker M."/>
        </authorList>
    </citation>
    <scope>NUCLEOTIDE SEQUENCE [LARGE SCALE GENOMIC DNA]</scope>
    <source>
        <strain evidence="8 9">DSM 12408</strain>
    </source>
</reference>
<comment type="similarity">
    <text evidence="1 6">Belongs to the Cob(I)alamin adenosyltransferase family.</text>
</comment>
<dbReference type="GO" id="GO:0009236">
    <property type="term" value="P:cobalamin biosynthetic process"/>
    <property type="evidence" value="ECO:0007669"/>
    <property type="project" value="UniProtKB-UniRule"/>
</dbReference>
<dbReference type="Proteomes" id="UP000248987">
    <property type="component" value="Unassembled WGS sequence"/>
</dbReference>
<evidence type="ECO:0000256" key="2">
    <source>
        <dbReference type="ARBA" id="ARBA00011233"/>
    </source>
</evidence>
<accession>A0A1A7R373</accession>
<evidence type="ECO:0000313" key="9">
    <source>
        <dbReference type="Proteomes" id="UP000248987"/>
    </source>
</evidence>
<dbReference type="PANTHER" id="PTHR12213:SF0">
    <property type="entry name" value="CORRINOID ADENOSYLTRANSFERASE MMAB"/>
    <property type="match status" value="1"/>
</dbReference>
<comment type="subunit">
    <text evidence="2">Homotrimer.</text>
</comment>
<dbReference type="GO" id="GO:0008817">
    <property type="term" value="F:corrinoid adenosyltransferase activity"/>
    <property type="evidence" value="ECO:0007669"/>
    <property type="project" value="UniProtKB-UniRule"/>
</dbReference>
<comment type="pathway">
    <text evidence="6">Cofactor biosynthesis; adenosylcobalamin biosynthesis; adenosylcobalamin from cob(II)yrinate a,c-diamide: step 2/7.</text>
</comment>
<dbReference type="OrthoDB" id="9778896at2"/>
<name>A0A1A7R373_9FLAO</name>
<gene>
    <name evidence="8" type="ORF">LX77_01545</name>
</gene>
<evidence type="ECO:0000259" key="7">
    <source>
        <dbReference type="Pfam" id="PF01923"/>
    </source>
</evidence>
<dbReference type="FunFam" id="1.20.1200.10:FF:000001">
    <property type="entry name" value="Cob(I)yrinic acid a,c-diamide adenosyltransferase"/>
    <property type="match status" value="1"/>
</dbReference>
<comment type="catalytic activity">
    <reaction evidence="6">
        <text>2 cob(II)yrinate a,c diamide + reduced [electron-transfer flavoprotein] + 2 ATP = 2 adenosylcob(III)yrinate a,c-diamide + 2 triphosphate + oxidized [electron-transfer flavoprotein] + 3 H(+)</text>
        <dbReference type="Rhea" id="RHEA:11528"/>
        <dbReference type="Rhea" id="RHEA-COMP:10685"/>
        <dbReference type="Rhea" id="RHEA-COMP:10686"/>
        <dbReference type="ChEBI" id="CHEBI:15378"/>
        <dbReference type="ChEBI" id="CHEBI:18036"/>
        <dbReference type="ChEBI" id="CHEBI:30616"/>
        <dbReference type="ChEBI" id="CHEBI:57692"/>
        <dbReference type="ChEBI" id="CHEBI:58307"/>
        <dbReference type="ChEBI" id="CHEBI:58503"/>
        <dbReference type="ChEBI" id="CHEBI:58537"/>
        <dbReference type="EC" id="2.5.1.17"/>
    </reaction>
</comment>
<comment type="caution">
    <text evidence="8">The sequence shown here is derived from an EMBL/GenBank/DDBJ whole genome shotgun (WGS) entry which is preliminary data.</text>
</comment>
<dbReference type="Gene3D" id="1.20.1200.10">
    <property type="entry name" value="Cobalamin adenosyltransferase-like"/>
    <property type="match status" value="1"/>
</dbReference>
<proteinExistence type="inferred from homology"/>
<evidence type="ECO:0000256" key="4">
    <source>
        <dbReference type="ARBA" id="ARBA00022741"/>
    </source>
</evidence>
<dbReference type="EC" id="2.5.1.17" evidence="6"/>
<evidence type="ECO:0000256" key="3">
    <source>
        <dbReference type="ARBA" id="ARBA00022679"/>
    </source>
</evidence>
<keyword evidence="5 6" id="KW-0067">ATP-binding</keyword>
<keyword evidence="6" id="KW-0169">Cobalamin biosynthesis</keyword>
<dbReference type="InterPro" id="IPR036451">
    <property type="entry name" value="CblAdoTrfase-like_sf"/>
</dbReference>
<dbReference type="PANTHER" id="PTHR12213">
    <property type="entry name" value="CORRINOID ADENOSYLTRANSFERASE"/>
    <property type="match status" value="1"/>
</dbReference>